<protein>
    <submittedName>
        <fullName evidence="1">Uncharacterized protein</fullName>
    </submittedName>
</protein>
<keyword evidence="2" id="KW-1185">Reference proteome</keyword>
<accession>A0AAD2Q1H3</accession>
<dbReference type="Proteomes" id="UP001295794">
    <property type="component" value="Unassembled WGS sequence"/>
</dbReference>
<evidence type="ECO:0000313" key="2">
    <source>
        <dbReference type="Proteomes" id="UP001295794"/>
    </source>
</evidence>
<comment type="caution">
    <text evidence="1">The sequence shown here is derived from an EMBL/GenBank/DDBJ whole genome shotgun (WGS) entry which is preliminary data.</text>
</comment>
<gene>
    <name evidence="1" type="ORF">MYCIT1_LOCUS6823</name>
</gene>
<reference evidence="1" key="1">
    <citation type="submission" date="2023-11" db="EMBL/GenBank/DDBJ databases">
        <authorList>
            <person name="De Vega J J."/>
            <person name="De Vega J J."/>
        </authorList>
    </citation>
    <scope>NUCLEOTIDE SEQUENCE</scope>
</reference>
<proteinExistence type="predicted"/>
<feature type="non-terminal residue" evidence="1">
    <location>
        <position position="96"/>
    </location>
</feature>
<organism evidence="1 2">
    <name type="scientific">Mycena citricolor</name>
    <dbReference type="NCBI Taxonomy" id="2018698"/>
    <lineage>
        <taxon>Eukaryota</taxon>
        <taxon>Fungi</taxon>
        <taxon>Dikarya</taxon>
        <taxon>Basidiomycota</taxon>
        <taxon>Agaricomycotina</taxon>
        <taxon>Agaricomycetes</taxon>
        <taxon>Agaricomycetidae</taxon>
        <taxon>Agaricales</taxon>
        <taxon>Marasmiineae</taxon>
        <taxon>Mycenaceae</taxon>
        <taxon>Mycena</taxon>
    </lineage>
</organism>
<dbReference type="SUPFAM" id="SSF51126">
    <property type="entry name" value="Pectin lyase-like"/>
    <property type="match status" value="1"/>
</dbReference>
<dbReference type="InterPro" id="IPR012334">
    <property type="entry name" value="Pectin_lyas_fold"/>
</dbReference>
<dbReference type="EMBL" id="CAVNYO010000096">
    <property type="protein sequence ID" value="CAK5265661.1"/>
    <property type="molecule type" value="Genomic_DNA"/>
</dbReference>
<dbReference type="Gene3D" id="2.160.20.10">
    <property type="entry name" value="Single-stranded right-handed beta-helix, Pectin lyase-like"/>
    <property type="match status" value="1"/>
</dbReference>
<name>A0AAD2Q1H3_9AGAR</name>
<dbReference type="InterPro" id="IPR011050">
    <property type="entry name" value="Pectin_lyase_fold/virulence"/>
</dbReference>
<sequence length="96" mass="9515">NIISGITDYGVLITQSYPANDGAPGTGGPISNVQFIGSTTTVAVNSGAMSVVIDCGACSGNWNFGSLMVTSAGKGHSIAADRAAVGGFPLALIRLL</sequence>
<evidence type="ECO:0000313" key="1">
    <source>
        <dbReference type="EMBL" id="CAK5265661.1"/>
    </source>
</evidence>
<dbReference type="AlphaFoldDB" id="A0AAD2Q1H3"/>
<feature type="non-terminal residue" evidence="1">
    <location>
        <position position="1"/>
    </location>
</feature>